<dbReference type="AlphaFoldDB" id="A0A928ZTE7"/>
<protein>
    <submittedName>
        <fullName evidence="1">Uncharacterized protein</fullName>
    </submittedName>
</protein>
<sequence length="575" mass="63698">MGVAIAPGSAAQNDAIYLHQCRFDGCTYGVAVGSTQARGCHISNSSFYRAFSAITTIDFGTGTASLVNLTSNQYKDCRMLYRLTSSYVGPCSISGDYCENVIRLGTFGLITSVNASNASVSFQGCNYNFENAEVPYIGTLGVIVNNSMILKFKGCTFLNKSSPIKKKENDSKQSEISSKHEILNHQELSPVSELHLLLVAPNFGKFIFDGCSFRFPTSEEFDNIRSNAVLREPPIRITPYPNPYSFNYSRQAVSFRDCIVRAHDSPSSIQLSDELPIVLNNIEPRRVPIHWSTRSIRILGGLAGEQTVSIRNTLKGDDPDRLVSLPIVKLDSIKVADDQKQLGYNGKLQILNLERQEAKKDEQDQKNQGASLMVGDRLFWFSRFDPMEGHYAGTGPNAVKHYPIAISAFTVTKAKVSRTVDKNIVSYTLAAEAEVPTDTTGNKPRAPYRDEVFPLNVTSTDTSEEDSYKKLRYLSRAVIMPRSDFGQPENSQYYVILNGSVQGKFKHGSTIVTEVTNIHLLQIGDFVNQDYVPSGTRIRDISPTDLTIELTESVKLSGTVSSESVVDHVPFCYVR</sequence>
<comment type="caution">
    <text evidence="1">The sequence shown here is derived from an EMBL/GenBank/DDBJ whole genome shotgun (WGS) entry which is preliminary data.</text>
</comment>
<proteinExistence type="predicted"/>
<keyword evidence="2" id="KW-1185">Reference proteome</keyword>
<organism evidence="1 2">
    <name type="scientific">Leptolyngbya cf. ectocarpi LEGE 11479</name>
    <dbReference type="NCBI Taxonomy" id="1828722"/>
    <lineage>
        <taxon>Bacteria</taxon>
        <taxon>Bacillati</taxon>
        <taxon>Cyanobacteriota</taxon>
        <taxon>Cyanophyceae</taxon>
        <taxon>Leptolyngbyales</taxon>
        <taxon>Leptolyngbyaceae</taxon>
        <taxon>Leptolyngbya group</taxon>
        <taxon>Leptolyngbya</taxon>
    </lineage>
</organism>
<dbReference type="Proteomes" id="UP000615026">
    <property type="component" value="Unassembled WGS sequence"/>
</dbReference>
<evidence type="ECO:0000313" key="2">
    <source>
        <dbReference type="Proteomes" id="UP000615026"/>
    </source>
</evidence>
<name>A0A928ZTE7_LEPEC</name>
<reference evidence="1" key="1">
    <citation type="submission" date="2020-10" db="EMBL/GenBank/DDBJ databases">
        <authorList>
            <person name="Castelo-Branco R."/>
            <person name="Eusebio N."/>
            <person name="Adriana R."/>
            <person name="Vieira A."/>
            <person name="Brugerolle De Fraissinette N."/>
            <person name="Rezende De Castro R."/>
            <person name="Schneider M.P."/>
            <person name="Vasconcelos V."/>
            <person name="Leao P.N."/>
        </authorList>
    </citation>
    <scope>NUCLEOTIDE SEQUENCE</scope>
    <source>
        <strain evidence="1">LEGE 11479</strain>
    </source>
</reference>
<dbReference type="RefSeq" id="WP_193993163.1">
    <property type="nucleotide sequence ID" value="NZ_JADEXP010000081.1"/>
</dbReference>
<dbReference type="EMBL" id="JADEXP010000081">
    <property type="protein sequence ID" value="MBE9067196.1"/>
    <property type="molecule type" value="Genomic_DNA"/>
</dbReference>
<gene>
    <name evidence="1" type="ORF">IQ260_11065</name>
</gene>
<accession>A0A928ZTE7</accession>
<evidence type="ECO:0000313" key="1">
    <source>
        <dbReference type="EMBL" id="MBE9067196.1"/>
    </source>
</evidence>